<evidence type="ECO:0000256" key="3">
    <source>
        <dbReference type="ARBA" id="ARBA00022691"/>
    </source>
</evidence>
<name>A0ABP6YG38_9PSEU</name>
<dbReference type="GO" id="GO:0008168">
    <property type="term" value="F:methyltransferase activity"/>
    <property type="evidence" value="ECO:0007669"/>
    <property type="project" value="UniProtKB-KW"/>
</dbReference>
<dbReference type="InterPro" id="IPR036390">
    <property type="entry name" value="WH_DNA-bd_sf"/>
</dbReference>
<organism evidence="6 7">
    <name type="scientific">Amycolatopsis ultiminotia</name>
    <dbReference type="NCBI Taxonomy" id="543629"/>
    <lineage>
        <taxon>Bacteria</taxon>
        <taxon>Bacillati</taxon>
        <taxon>Actinomycetota</taxon>
        <taxon>Actinomycetes</taxon>
        <taxon>Pseudonocardiales</taxon>
        <taxon>Pseudonocardiaceae</taxon>
        <taxon>Amycolatopsis</taxon>
    </lineage>
</organism>
<accession>A0ABP6YG38</accession>
<dbReference type="Proteomes" id="UP001500689">
    <property type="component" value="Unassembled WGS sequence"/>
</dbReference>
<dbReference type="PANTHER" id="PTHR43712:SF2">
    <property type="entry name" value="O-METHYLTRANSFERASE CICE"/>
    <property type="match status" value="1"/>
</dbReference>
<evidence type="ECO:0000313" key="6">
    <source>
        <dbReference type="EMBL" id="GAA3582831.1"/>
    </source>
</evidence>
<dbReference type="GO" id="GO:0032259">
    <property type="term" value="P:methylation"/>
    <property type="evidence" value="ECO:0007669"/>
    <property type="project" value="UniProtKB-KW"/>
</dbReference>
<keyword evidence="1 6" id="KW-0489">Methyltransferase</keyword>
<keyword evidence="2" id="KW-0808">Transferase</keyword>
<dbReference type="PIRSF" id="PIRSF005739">
    <property type="entry name" value="O-mtase"/>
    <property type="match status" value="1"/>
</dbReference>
<dbReference type="PANTHER" id="PTHR43712">
    <property type="entry name" value="PUTATIVE (AFU_ORTHOLOGUE AFUA_4G14580)-RELATED"/>
    <property type="match status" value="1"/>
</dbReference>
<dbReference type="EMBL" id="BAAAZN010000027">
    <property type="protein sequence ID" value="GAA3582831.1"/>
    <property type="molecule type" value="Genomic_DNA"/>
</dbReference>
<dbReference type="InterPro" id="IPR016461">
    <property type="entry name" value="COMT-like"/>
</dbReference>
<sequence>MSTAAVPKLPGMAELIPPVFGYAIFQITGSISRLGIPDALGDGSGTAEELAAEVGADLRFLQRLLRAGAAAGLLTTSTDGRFALTELGRMFRKDAPWLGYAHDATHAHPMFWEAWGALENAVRTGIPAFDLVHGKGLFDHLAGDPELSSMFHLTMSTGTALQVSAIVDGYDFSPYRRVTDVGGGDGTNLSAILNANPGVSGVVFDRANALQDAPAVLEKAGVADRCETVAGDFFDTVPAGSDLYVLKSVVHDWNDEAAEKLLSTVRAAMEPDSKLVVFTWLMPEKGDAGGDPAERLAMAVQDIELMVVTRGEMRTLSEYTELFGRAGLSITSVLDIPCPFSLHAIEAERAG</sequence>
<dbReference type="Gene3D" id="1.10.287.1350">
    <property type="match status" value="1"/>
</dbReference>
<keyword evidence="7" id="KW-1185">Reference proteome</keyword>
<dbReference type="SUPFAM" id="SSF53335">
    <property type="entry name" value="S-adenosyl-L-methionine-dependent methyltransferases"/>
    <property type="match status" value="1"/>
</dbReference>
<dbReference type="SUPFAM" id="SSF46785">
    <property type="entry name" value="Winged helix' DNA-binding domain"/>
    <property type="match status" value="1"/>
</dbReference>
<dbReference type="Gene3D" id="1.10.10.10">
    <property type="entry name" value="Winged helix-like DNA-binding domain superfamily/Winged helix DNA-binding domain"/>
    <property type="match status" value="1"/>
</dbReference>
<protein>
    <submittedName>
        <fullName evidence="6">Methyltransferase</fullName>
    </submittedName>
</protein>
<dbReference type="InterPro" id="IPR001077">
    <property type="entry name" value="COMT_C"/>
</dbReference>
<gene>
    <name evidence="6" type="ORF">GCM10022222_79530</name>
</gene>
<reference evidence="7" key="1">
    <citation type="journal article" date="2019" name="Int. J. Syst. Evol. Microbiol.">
        <title>The Global Catalogue of Microorganisms (GCM) 10K type strain sequencing project: providing services to taxonomists for standard genome sequencing and annotation.</title>
        <authorList>
            <consortium name="The Broad Institute Genomics Platform"/>
            <consortium name="The Broad Institute Genome Sequencing Center for Infectious Disease"/>
            <person name="Wu L."/>
            <person name="Ma J."/>
        </authorList>
    </citation>
    <scope>NUCLEOTIDE SEQUENCE [LARGE SCALE GENOMIC DNA]</scope>
    <source>
        <strain evidence="7">JCM 16898</strain>
    </source>
</reference>
<dbReference type="Pfam" id="PF00891">
    <property type="entry name" value="Methyltransf_2"/>
    <property type="match status" value="1"/>
</dbReference>
<evidence type="ECO:0000313" key="7">
    <source>
        <dbReference type="Proteomes" id="UP001500689"/>
    </source>
</evidence>
<evidence type="ECO:0000259" key="5">
    <source>
        <dbReference type="Pfam" id="PF08100"/>
    </source>
</evidence>
<feature type="domain" description="O-methyltransferase dimerisation" evidence="5">
    <location>
        <begin position="20"/>
        <end position="92"/>
    </location>
</feature>
<dbReference type="InterPro" id="IPR029063">
    <property type="entry name" value="SAM-dependent_MTases_sf"/>
</dbReference>
<evidence type="ECO:0000256" key="1">
    <source>
        <dbReference type="ARBA" id="ARBA00022603"/>
    </source>
</evidence>
<keyword evidence="3" id="KW-0949">S-adenosyl-L-methionine</keyword>
<dbReference type="InterPro" id="IPR012967">
    <property type="entry name" value="COMT_dimerisation"/>
</dbReference>
<dbReference type="InterPro" id="IPR036388">
    <property type="entry name" value="WH-like_DNA-bd_sf"/>
</dbReference>
<dbReference type="Gene3D" id="3.40.50.150">
    <property type="entry name" value="Vaccinia Virus protein VP39"/>
    <property type="match status" value="1"/>
</dbReference>
<comment type="caution">
    <text evidence="6">The sequence shown here is derived from an EMBL/GenBank/DDBJ whole genome shotgun (WGS) entry which is preliminary data.</text>
</comment>
<evidence type="ECO:0000256" key="2">
    <source>
        <dbReference type="ARBA" id="ARBA00022679"/>
    </source>
</evidence>
<dbReference type="RefSeq" id="WP_344868617.1">
    <property type="nucleotide sequence ID" value="NZ_BAAAZN010000027.1"/>
</dbReference>
<dbReference type="Pfam" id="PF08100">
    <property type="entry name" value="Dimerisation"/>
    <property type="match status" value="1"/>
</dbReference>
<dbReference type="PROSITE" id="PS51683">
    <property type="entry name" value="SAM_OMT_II"/>
    <property type="match status" value="1"/>
</dbReference>
<proteinExistence type="predicted"/>
<evidence type="ECO:0000259" key="4">
    <source>
        <dbReference type="Pfam" id="PF00891"/>
    </source>
</evidence>
<feature type="domain" description="O-methyltransferase C-terminal" evidence="4">
    <location>
        <begin position="115"/>
        <end position="328"/>
    </location>
</feature>